<dbReference type="Pfam" id="PF00806">
    <property type="entry name" value="PUF"/>
    <property type="match status" value="8"/>
</dbReference>
<feature type="region of interest" description="Disordered" evidence="9">
    <location>
        <begin position="378"/>
        <end position="422"/>
    </location>
</feature>
<comment type="similarity">
    <text evidence="6">Belongs to the PUF3 family.</text>
</comment>
<feature type="compositionally biased region" description="Polar residues" evidence="9">
    <location>
        <begin position="397"/>
        <end position="408"/>
    </location>
</feature>
<feature type="repeat" description="Pumilio" evidence="8">
    <location>
        <begin position="43"/>
        <end position="78"/>
    </location>
</feature>
<dbReference type="InterPro" id="IPR016024">
    <property type="entry name" value="ARM-type_fold"/>
</dbReference>
<dbReference type="GeneID" id="25408870"/>
<dbReference type="Gene3D" id="1.25.10.10">
    <property type="entry name" value="Leucine-rich Repeat Variant"/>
    <property type="match status" value="1"/>
</dbReference>
<dbReference type="PROSITE" id="PS50302">
    <property type="entry name" value="PUM"/>
    <property type="match status" value="7"/>
</dbReference>
<evidence type="ECO:0000256" key="8">
    <source>
        <dbReference type="PROSITE-ProRule" id="PRU00317"/>
    </source>
</evidence>
<dbReference type="GO" id="GO:0005737">
    <property type="term" value="C:cytoplasm"/>
    <property type="evidence" value="ECO:0007669"/>
    <property type="project" value="UniProtKB-SubCell"/>
</dbReference>
<evidence type="ECO:0000313" key="11">
    <source>
        <dbReference type="EMBL" id="KEQ77072.1"/>
    </source>
</evidence>
<feature type="repeat" description="Pumilio" evidence="8">
    <location>
        <begin position="151"/>
        <end position="186"/>
    </location>
</feature>
<feature type="repeat" description="Pumilio" evidence="8">
    <location>
        <begin position="223"/>
        <end position="258"/>
    </location>
</feature>
<dbReference type="SUPFAM" id="SSF48371">
    <property type="entry name" value="ARM repeat"/>
    <property type="match status" value="1"/>
</dbReference>
<feature type="repeat" description="Pumilio" evidence="8">
    <location>
        <begin position="187"/>
        <end position="222"/>
    </location>
</feature>
<name>A0A074X4W3_9PEZI</name>
<proteinExistence type="inferred from homology"/>
<dbReference type="Proteomes" id="UP000027730">
    <property type="component" value="Unassembled WGS sequence"/>
</dbReference>
<dbReference type="InterPro" id="IPR033712">
    <property type="entry name" value="Pumilio_RNA-bd"/>
</dbReference>
<feature type="repeat" description="Pumilio" evidence="8">
    <location>
        <begin position="115"/>
        <end position="150"/>
    </location>
</feature>
<protein>
    <recommendedName>
        <fullName evidence="7">Pumilio homology domain family member 3</fullName>
    </recommendedName>
</protein>
<dbReference type="FunFam" id="1.25.10.10:FF:000004">
    <property type="entry name" value="Pumilio homolog 1 isoform 2"/>
    <property type="match status" value="1"/>
</dbReference>
<organism evidence="11 12">
    <name type="scientific">Aureobasidium namibiae CBS 147.97</name>
    <dbReference type="NCBI Taxonomy" id="1043004"/>
    <lineage>
        <taxon>Eukaryota</taxon>
        <taxon>Fungi</taxon>
        <taxon>Dikarya</taxon>
        <taxon>Ascomycota</taxon>
        <taxon>Pezizomycotina</taxon>
        <taxon>Dothideomycetes</taxon>
        <taxon>Dothideomycetidae</taxon>
        <taxon>Dothideales</taxon>
        <taxon>Saccotheciaceae</taxon>
        <taxon>Aureobasidium</taxon>
    </lineage>
</organism>
<dbReference type="HOGENOM" id="CLU_004017_8_1_1"/>
<feature type="domain" description="PUM-HD" evidence="10">
    <location>
        <begin position="22"/>
        <end position="364"/>
    </location>
</feature>
<dbReference type="EMBL" id="KL584703">
    <property type="protein sequence ID" value="KEQ77072.1"/>
    <property type="molecule type" value="Genomic_DNA"/>
</dbReference>
<dbReference type="RefSeq" id="XP_013430666.1">
    <property type="nucleotide sequence ID" value="XM_013575212.1"/>
</dbReference>
<evidence type="ECO:0000256" key="1">
    <source>
        <dbReference type="ARBA" id="ARBA00004496"/>
    </source>
</evidence>
<keyword evidence="3" id="KW-0677">Repeat</keyword>
<feature type="repeat" description="Pumilio" evidence="8">
    <location>
        <begin position="79"/>
        <end position="114"/>
    </location>
</feature>
<dbReference type="OrthoDB" id="668540at2759"/>
<dbReference type="GO" id="GO:0003730">
    <property type="term" value="F:mRNA 3'-UTR binding"/>
    <property type="evidence" value="ECO:0007669"/>
    <property type="project" value="TreeGrafter"/>
</dbReference>
<dbReference type="CDD" id="cd07920">
    <property type="entry name" value="Pumilio"/>
    <property type="match status" value="1"/>
</dbReference>
<keyword evidence="4" id="KW-0694">RNA-binding</keyword>
<feature type="repeat" description="Pumilio" evidence="8">
    <location>
        <begin position="303"/>
        <end position="338"/>
    </location>
</feature>
<keyword evidence="2" id="KW-0963">Cytoplasm</keyword>
<dbReference type="AlphaFoldDB" id="A0A074X4W3"/>
<dbReference type="GO" id="GO:0000288">
    <property type="term" value="P:nuclear-transcribed mRNA catabolic process, deadenylation-dependent decay"/>
    <property type="evidence" value="ECO:0007669"/>
    <property type="project" value="TreeGrafter"/>
</dbReference>
<dbReference type="InterPro" id="IPR001313">
    <property type="entry name" value="Pumilio_RNA-bd_rpt"/>
</dbReference>
<reference evidence="11 12" key="1">
    <citation type="journal article" date="2014" name="BMC Genomics">
        <title>Genome sequencing of four Aureobasidium pullulans varieties: biotechnological potential, stress tolerance, and description of new species.</title>
        <authorList>
            <person name="Gostin Ar C."/>
            <person name="Ohm R.A."/>
            <person name="Kogej T."/>
            <person name="Sonjak S."/>
            <person name="Turk M."/>
            <person name="Zajc J."/>
            <person name="Zalar P."/>
            <person name="Grube M."/>
            <person name="Sun H."/>
            <person name="Han J."/>
            <person name="Sharma A."/>
            <person name="Chiniquy J."/>
            <person name="Ngan C.Y."/>
            <person name="Lipzen A."/>
            <person name="Barry K."/>
            <person name="Grigoriev I.V."/>
            <person name="Gunde-Cimerman N."/>
        </authorList>
    </citation>
    <scope>NUCLEOTIDE SEQUENCE [LARGE SCALE GENOMIC DNA]</scope>
    <source>
        <strain evidence="11 12">CBS 147.97</strain>
    </source>
</reference>
<evidence type="ECO:0000256" key="3">
    <source>
        <dbReference type="ARBA" id="ARBA00022737"/>
    </source>
</evidence>
<evidence type="ECO:0000256" key="5">
    <source>
        <dbReference type="ARBA" id="ARBA00024893"/>
    </source>
</evidence>
<dbReference type="PANTHER" id="PTHR12537:SF12">
    <property type="entry name" value="MATERNAL PROTEIN PUMILIO"/>
    <property type="match status" value="1"/>
</dbReference>
<evidence type="ECO:0000256" key="7">
    <source>
        <dbReference type="ARBA" id="ARBA00081811"/>
    </source>
</evidence>
<dbReference type="PANTHER" id="PTHR12537">
    <property type="entry name" value="RNA BINDING PROTEIN PUMILIO-RELATED"/>
    <property type="match status" value="1"/>
</dbReference>
<dbReference type="InterPro" id="IPR011989">
    <property type="entry name" value="ARM-like"/>
</dbReference>
<gene>
    <name evidence="11" type="ORF">M436DRAFT_37606</name>
</gene>
<evidence type="ECO:0000256" key="9">
    <source>
        <dbReference type="SAM" id="MobiDB-lite"/>
    </source>
</evidence>
<comment type="function">
    <text evidence="5">RNA-binding nucleolar protein required for pre-rRNA processing. Involved in production of 18S rRNA and assembly of small ribosomal subunit.</text>
</comment>
<dbReference type="PROSITE" id="PS50303">
    <property type="entry name" value="PUM_HD"/>
    <property type="match status" value="1"/>
</dbReference>
<dbReference type="STRING" id="1043004.A0A074X4W3"/>
<evidence type="ECO:0000256" key="4">
    <source>
        <dbReference type="ARBA" id="ARBA00022884"/>
    </source>
</evidence>
<evidence type="ECO:0000256" key="2">
    <source>
        <dbReference type="ARBA" id="ARBA00022490"/>
    </source>
</evidence>
<dbReference type="InterPro" id="IPR033133">
    <property type="entry name" value="PUM-HD"/>
</dbReference>
<evidence type="ECO:0000256" key="6">
    <source>
        <dbReference type="ARBA" id="ARBA00060736"/>
    </source>
</evidence>
<dbReference type="SMART" id="SM00025">
    <property type="entry name" value="Pumilio"/>
    <property type="match status" value="8"/>
</dbReference>
<keyword evidence="12" id="KW-1185">Reference proteome</keyword>
<comment type="subcellular location">
    <subcellularLocation>
        <location evidence="1">Cytoplasm</location>
    </subcellularLocation>
</comment>
<evidence type="ECO:0000259" key="10">
    <source>
        <dbReference type="PROSITE" id="PS50303"/>
    </source>
</evidence>
<evidence type="ECO:0000313" key="12">
    <source>
        <dbReference type="Proteomes" id="UP000027730"/>
    </source>
</evidence>
<accession>A0A074X4W3</accession>
<sequence length="435" mass="49377">MSGAPSMLSSRTPRELETGHSLRSALLEDFKQNHKTRRYELKDIFDHVVEFSGDQHGSRFIQQKLETANSDEKERLFREIQPNAIQLMTDVFGNYVIQKFFEHGDQNQKKILANKMKGRVLDLSLQMYGCRVVQKALEHILNDQQASLVRELEKDVLRCVKDQNGNHVIQKAIERCHAEDISFIFQAFTGQIQHLSVHTYGCRVIQRCLENCEDMTRKAILAELHDCMSTLIGDSFGNYVAQHVVEYGFLPDRQRVLELVLKGLEGYSKHKFASNVVEKCLTHSEESWKHDVIAVIVRNNNREGESMLLGLIRDNYGNYVIQKLLDLLSQQDFDHFIDILQPELVKAKRTGCGKQVAAIEKRMQRPYDQGLLTHPAVFGSHPISQNTTPPPPPLTADQRSLQNSSVGSVNGDALEGATSSRKGSVEHVIPTVFET</sequence>